<evidence type="ECO:0000313" key="1">
    <source>
        <dbReference type="EMBL" id="GHF22145.1"/>
    </source>
</evidence>
<gene>
    <name evidence="1" type="ORF">GCM10017044_15320</name>
</gene>
<keyword evidence="2" id="KW-1185">Reference proteome</keyword>
<proteinExistence type="predicted"/>
<dbReference type="EMBL" id="BNCI01000002">
    <property type="protein sequence ID" value="GHF22145.1"/>
    <property type="molecule type" value="Genomic_DNA"/>
</dbReference>
<organism evidence="1 2">
    <name type="scientific">Kordiimonas sediminis</name>
    <dbReference type="NCBI Taxonomy" id="1735581"/>
    <lineage>
        <taxon>Bacteria</taxon>
        <taxon>Pseudomonadati</taxon>
        <taxon>Pseudomonadota</taxon>
        <taxon>Alphaproteobacteria</taxon>
        <taxon>Kordiimonadales</taxon>
        <taxon>Kordiimonadaceae</taxon>
        <taxon>Kordiimonas</taxon>
    </lineage>
</organism>
<accession>A0A919E7H9</accession>
<reference evidence="1" key="1">
    <citation type="journal article" date="2014" name="Int. J. Syst. Evol. Microbiol.">
        <title>Complete genome sequence of Corynebacterium casei LMG S-19264T (=DSM 44701T), isolated from a smear-ripened cheese.</title>
        <authorList>
            <consortium name="US DOE Joint Genome Institute (JGI-PGF)"/>
            <person name="Walter F."/>
            <person name="Albersmeier A."/>
            <person name="Kalinowski J."/>
            <person name="Ruckert C."/>
        </authorList>
    </citation>
    <scope>NUCLEOTIDE SEQUENCE</scope>
    <source>
        <strain evidence="1">KCTC 42590</strain>
    </source>
</reference>
<protein>
    <submittedName>
        <fullName evidence="1">Uncharacterized protein</fullName>
    </submittedName>
</protein>
<sequence>MGMRSVIQFINQGYRTYTPAVVRNKLMYQHASITNTKARNGWNLTPSPRLENKYNAIKTA</sequence>
<reference evidence="1" key="2">
    <citation type="submission" date="2020-09" db="EMBL/GenBank/DDBJ databases">
        <authorList>
            <person name="Sun Q."/>
            <person name="Kim S."/>
        </authorList>
    </citation>
    <scope>NUCLEOTIDE SEQUENCE</scope>
    <source>
        <strain evidence="1">KCTC 42590</strain>
    </source>
</reference>
<dbReference type="AlphaFoldDB" id="A0A919E7H9"/>
<evidence type="ECO:0000313" key="2">
    <source>
        <dbReference type="Proteomes" id="UP000630923"/>
    </source>
</evidence>
<name>A0A919E7H9_9PROT</name>
<dbReference type="Proteomes" id="UP000630923">
    <property type="component" value="Unassembled WGS sequence"/>
</dbReference>
<comment type="caution">
    <text evidence="1">The sequence shown here is derived from an EMBL/GenBank/DDBJ whole genome shotgun (WGS) entry which is preliminary data.</text>
</comment>